<dbReference type="PANTHER" id="PTHR24223:SF434">
    <property type="entry name" value="MULTIDRUG RESISTANCE PROTEIN MRP-7"/>
    <property type="match status" value="1"/>
</dbReference>
<dbReference type="GO" id="GO:0140359">
    <property type="term" value="F:ABC-type transporter activity"/>
    <property type="evidence" value="ECO:0007669"/>
    <property type="project" value="InterPro"/>
</dbReference>
<dbReference type="EMBL" id="KI668929">
    <property type="protein sequence ID" value="ETN70563.1"/>
    <property type="molecule type" value="Genomic_DNA"/>
</dbReference>
<feature type="non-terminal residue" evidence="9">
    <location>
        <position position="1"/>
    </location>
</feature>
<dbReference type="GO" id="GO:0005524">
    <property type="term" value="F:ATP binding"/>
    <property type="evidence" value="ECO:0007669"/>
    <property type="project" value="UniProtKB-KW"/>
</dbReference>
<dbReference type="InterPro" id="IPR036640">
    <property type="entry name" value="ABC1_TM_sf"/>
</dbReference>
<evidence type="ECO:0000259" key="8">
    <source>
        <dbReference type="PROSITE" id="PS50929"/>
    </source>
</evidence>
<reference evidence="10" key="1">
    <citation type="journal article" date="2014" name="Nat. Genet.">
        <title>Genome of the human hookworm Necator americanus.</title>
        <authorList>
            <person name="Tang Y.T."/>
            <person name="Gao X."/>
            <person name="Rosa B.A."/>
            <person name="Abubucker S."/>
            <person name="Hallsworth-Pepin K."/>
            <person name="Martin J."/>
            <person name="Tyagi R."/>
            <person name="Heizer E."/>
            <person name="Zhang X."/>
            <person name="Bhonagiri-Palsikar V."/>
            <person name="Minx P."/>
            <person name="Warren W.C."/>
            <person name="Wang Q."/>
            <person name="Zhan B."/>
            <person name="Hotez P.J."/>
            <person name="Sternberg P.W."/>
            <person name="Dougall A."/>
            <person name="Gaze S.T."/>
            <person name="Mulvenna J."/>
            <person name="Sotillo J."/>
            <person name="Ranganathan S."/>
            <person name="Rabelo E.M."/>
            <person name="Wilson R.K."/>
            <person name="Felgner P.L."/>
            <person name="Bethony J."/>
            <person name="Hawdon J.M."/>
            <person name="Gasser R.B."/>
            <person name="Loukas A."/>
            <person name="Mitreva M."/>
        </authorList>
    </citation>
    <scope>NUCLEOTIDE SEQUENCE [LARGE SCALE GENOMIC DNA]</scope>
</reference>
<dbReference type="PROSITE" id="PS50929">
    <property type="entry name" value="ABC_TM1F"/>
    <property type="match status" value="1"/>
</dbReference>
<dbReference type="OrthoDB" id="6500128at2759"/>
<evidence type="ECO:0000256" key="3">
    <source>
        <dbReference type="ARBA" id="ARBA00022741"/>
    </source>
</evidence>
<dbReference type="SUPFAM" id="SSF90123">
    <property type="entry name" value="ABC transporter transmembrane region"/>
    <property type="match status" value="1"/>
</dbReference>
<keyword evidence="7" id="KW-0732">Signal</keyword>
<dbReference type="GO" id="GO:0016020">
    <property type="term" value="C:membrane"/>
    <property type="evidence" value="ECO:0007669"/>
    <property type="project" value="InterPro"/>
</dbReference>
<keyword evidence="2" id="KW-0812">Transmembrane</keyword>
<keyword evidence="4" id="KW-0067">ATP-binding</keyword>
<keyword evidence="1" id="KW-0813">Transport</keyword>
<protein>
    <recommendedName>
        <fullName evidence="8">ABC transmembrane type-1 domain-containing protein</fullName>
    </recommendedName>
</protein>
<accession>W2SLZ5</accession>
<feature type="chain" id="PRO_5004826006" description="ABC transmembrane type-1 domain-containing protein" evidence="7">
    <location>
        <begin position="18"/>
        <end position="124"/>
    </location>
</feature>
<evidence type="ECO:0000256" key="1">
    <source>
        <dbReference type="ARBA" id="ARBA00022448"/>
    </source>
</evidence>
<dbReference type="PANTHER" id="PTHR24223">
    <property type="entry name" value="ATP-BINDING CASSETTE SUB-FAMILY C"/>
    <property type="match status" value="1"/>
</dbReference>
<proteinExistence type="predicted"/>
<dbReference type="Gene3D" id="1.20.1560.10">
    <property type="entry name" value="ABC transporter type 1, transmembrane domain"/>
    <property type="match status" value="1"/>
</dbReference>
<keyword evidence="3" id="KW-0547">Nucleotide-binding</keyword>
<dbReference type="KEGG" id="nai:NECAME_14679"/>
<feature type="domain" description="ABC transmembrane type-1" evidence="8">
    <location>
        <begin position="1"/>
        <end position="78"/>
    </location>
</feature>
<dbReference type="Pfam" id="PF00664">
    <property type="entry name" value="ABC_membrane"/>
    <property type="match status" value="1"/>
</dbReference>
<sequence length="124" mass="14167">ISFLLSLVSLCFAGLHASHSLHAPLLHNLLRSPMSFFDTTPLGRILNRCAKDIEVVDMMLPMNFRYLGMCILQVSFGFNITDFMFRRLVNSNVLKAPTDLRYILTSLKLFREQLPSVHSIKCVH</sequence>
<dbReference type="InterPro" id="IPR011527">
    <property type="entry name" value="ABC1_TM_dom"/>
</dbReference>
<dbReference type="Proteomes" id="UP000053676">
    <property type="component" value="Unassembled WGS sequence"/>
</dbReference>
<name>W2SLZ5_NECAM</name>
<evidence type="ECO:0000256" key="5">
    <source>
        <dbReference type="ARBA" id="ARBA00022989"/>
    </source>
</evidence>
<organism evidence="9 10">
    <name type="scientific">Necator americanus</name>
    <name type="common">Human hookworm</name>
    <dbReference type="NCBI Taxonomy" id="51031"/>
    <lineage>
        <taxon>Eukaryota</taxon>
        <taxon>Metazoa</taxon>
        <taxon>Ecdysozoa</taxon>
        <taxon>Nematoda</taxon>
        <taxon>Chromadorea</taxon>
        <taxon>Rhabditida</taxon>
        <taxon>Rhabditina</taxon>
        <taxon>Rhabditomorpha</taxon>
        <taxon>Strongyloidea</taxon>
        <taxon>Ancylostomatidae</taxon>
        <taxon>Bunostominae</taxon>
        <taxon>Necator</taxon>
    </lineage>
</organism>
<dbReference type="STRING" id="51031.W2SLZ5"/>
<feature type="signal peptide" evidence="7">
    <location>
        <begin position="1"/>
        <end position="17"/>
    </location>
</feature>
<evidence type="ECO:0000256" key="7">
    <source>
        <dbReference type="SAM" id="SignalP"/>
    </source>
</evidence>
<evidence type="ECO:0000313" key="9">
    <source>
        <dbReference type="EMBL" id="ETN70563.1"/>
    </source>
</evidence>
<keyword evidence="5" id="KW-1133">Transmembrane helix</keyword>
<evidence type="ECO:0000256" key="2">
    <source>
        <dbReference type="ARBA" id="ARBA00022692"/>
    </source>
</evidence>
<dbReference type="InterPro" id="IPR050173">
    <property type="entry name" value="ABC_transporter_C-like"/>
</dbReference>
<evidence type="ECO:0000313" key="10">
    <source>
        <dbReference type="Proteomes" id="UP000053676"/>
    </source>
</evidence>
<gene>
    <name evidence="9" type="ORF">NECAME_14679</name>
</gene>
<evidence type="ECO:0000256" key="4">
    <source>
        <dbReference type="ARBA" id="ARBA00022840"/>
    </source>
</evidence>
<dbReference type="AlphaFoldDB" id="W2SLZ5"/>
<evidence type="ECO:0000256" key="6">
    <source>
        <dbReference type="ARBA" id="ARBA00023136"/>
    </source>
</evidence>
<keyword evidence="10" id="KW-1185">Reference proteome</keyword>
<keyword evidence="6" id="KW-0472">Membrane</keyword>